<evidence type="ECO:0000256" key="1">
    <source>
        <dbReference type="SAM" id="MobiDB-lite"/>
    </source>
</evidence>
<feature type="compositionally biased region" description="Polar residues" evidence="1">
    <location>
        <begin position="7"/>
        <end position="18"/>
    </location>
</feature>
<feature type="compositionally biased region" description="Basic and acidic residues" evidence="1">
    <location>
        <begin position="32"/>
        <end position="54"/>
    </location>
</feature>
<feature type="compositionally biased region" description="Polar residues" evidence="1">
    <location>
        <begin position="432"/>
        <end position="445"/>
    </location>
</feature>
<dbReference type="VEuPathDB" id="FungiDB:FUN_004561"/>
<accession>A0A2N0PCX9</accession>
<protein>
    <submittedName>
        <fullName evidence="2">Uncharacterized protein</fullName>
    </submittedName>
</protein>
<reference evidence="2 3" key="1">
    <citation type="submission" date="2016-04" db="EMBL/GenBank/DDBJ databases">
        <title>Genome analyses suggest a sexual origin of heterokaryosis in a supposedly ancient asexual fungus.</title>
        <authorList>
            <person name="Ropars J."/>
            <person name="Sedzielewska K."/>
            <person name="Noel J."/>
            <person name="Charron P."/>
            <person name="Farinelli L."/>
            <person name="Marton T."/>
            <person name="Kruger M."/>
            <person name="Pelin A."/>
            <person name="Brachmann A."/>
            <person name="Corradi N."/>
        </authorList>
    </citation>
    <scope>NUCLEOTIDE SEQUENCE [LARGE SCALE GENOMIC DNA]</scope>
    <source>
        <strain evidence="2 3">A5</strain>
    </source>
</reference>
<dbReference type="VEuPathDB" id="FungiDB:RhiirA1_389497"/>
<feature type="compositionally biased region" description="Polar residues" evidence="1">
    <location>
        <begin position="380"/>
        <end position="396"/>
    </location>
</feature>
<feature type="region of interest" description="Disordered" evidence="1">
    <location>
        <begin position="253"/>
        <end position="445"/>
    </location>
</feature>
<evidence type="ECO:0000313" key="2">
    <source>
        <dbReference type="EMBL" id="PKC04685.1"/>
    </source>
</evidence>
<feature type="compositionally biased region" description="Polar residues" evidence="1">
    <location>
        <begin position="168"/>
        <end position="186"/>
    </location>
</feature>
<comment type="caution">
    <text evidence="2">The sequence shown here is derived from an EMBL/GenBank/DDBJ whole genome shotgun (WGS) entry which is preliminary data.</text>
</comment>
<feature type="region of interest" description="Disordered" evidence="1">
    <location>
        <begin position="1"/>
        <end position="87"/>
    </location>
</feature>
<feature type="compositionally biased region" description="Low complexity" evidence="1">
    <location>
        <begin position="290"/>
        <end position="314"/>
    </location>
</feature>
<feature type="compositionally biased region" description="Basic and acidic residues" evidence="1">
    <location>
        <begin position="61"/>
        <end position="81"/>
    </location>
</feature>
<gene>
    <name evidence="2" type="ORF">RhiirA5_362059</name>
</gene>
<reference evidence="2 3" key="2">
    <citation type="submission" date="2017-09" db="EMBL/GenBank/DDBJ databases">
        <title>Extensive intraspecific genome diversity in a model arbuscular mycorrhizal fungus.</title>
        <authorList>
            <person name="Chen E.C."/>
            <person name="Morin E."/>
            <person name="Beaudet D."/>
            <person name="Noel J."/>
            <person name="Ndikumana S."/>
            <person name="Charron P."/>
            <person name="St-Onge C."/>
            <person name="Giorgi J."/>
            <person name="Grigoriev I.V."/>
            <person name="Roux C."/>
            <person name="Martin F.M."/>
            <person name="Corradi N."/>
        </authorList>
    </citation>
    <scope>NUCLEOTIDE SEQUENCE [LARGE SCALE GENOMIC DNA]</scope>
    <source>
        <strain evidence="2 3">A5</strain>
    </source>
</reference>
<feature type="compositionally biased region" description="Low complexity" evidence="1">
    <location>
        <begin position="322"/>
        <end position="356"/>
    </location>
</feature>
<feature type="compositionally biased region" description="Polar residues" evidence="1">
    <location>
        <begin position="272"/>
        <end position="286"/>
    </location>
</feature>
<name>A0A2N0PCX9_9GLOM</name>
<dbReference type="VEuPathDB" id="FungiDB:RhiirFUN_006707"/>
<organism evidence="2 3">
    <name type="scientific">Rhizophagus irregularis</name>
    <dbReference type="NCBI Taxonomy" id="588596"/>
    <lineage>
        <taxon>Eukaryota</taxon>
        <taxon>Fungi</taxon>
        <taxon>Fungi incertae sedis</taxon>
        <taxon>Mucoromycota</taxon>
        <taxon>Glomeromycotina</taxon>
        <taxon>Glomeromycetes</taxon>
        <taxon>Glomerales</taxon>
        <taxon>Glomeraceae</taxon>
        <taxon>Rhizophagus</taxon>
    </lineage>
</organism>
<dbReference type="EMBL" id="LLXJ01000971">
    <property type="protein sequence ID" value="PKC04685.1"/>
    <property type="molecule type" value="Genomic_DNA"/>
</dbReference>
<evidence type="ECO:0000313" key="3">
    <source>
        <dbReference type="Proteomes" id="UP000232722"/>
    </source>
</evidence>
<dbReference type="VEuPathDB" id="FungiDB:RhiirA1_451947"/>
<dbReference type="Proteomes" id="UP000232722">
    <property type="component" value="Unassembled WGS sequence"/>
</dbReference>
<proteinExistence type="predicted"/>
<feature type="compositionally biased region" description="Basic residues" evidence="1">
    <location>
        <begin position="20"/>
        <end position="29"/>
    </location>
</feature>
<feature type="region of interest" description="Disordered" evidence="1">
    <location>
        <begin position="157"/>
        <end position="186"/>
    </location>
</feature>
<dbReference type="AlphaFoldDB" id="A0A2N0PCX9"/>
<sequence length="589" mass="65074">MSFGELISTNNSLQNQQRPLIRKKTRKGSNARLEDREARRERRRKEREEKKVETESSSSNKDGKKLNDNDDKMKGKEENTRSTKSVIMSKIIDSDELEKIVGDEIKKRETLIYPQPPLRRKTNEGIIPPDLNMTQKTSVMSQPPLLRRKTNENVIPLDSTEHPPFPTHLSTPRKSSLTEGNKLQVGSPSIYSANSMITTPTEELENILKPMIDNNEELKNDDDYEIVPESRPTSPTMSRYRIGMGLFGLFNRRESTNSSSTSNFPLPPKSQKPPTNLSKSPKSPNFSLLPRSPKSPVKSTSSFSSFLPRYSRPSSPNPSTSPPSSSQLSNPTNLQPSKSSRVTSTSSSNTKISRSSAQNNNVFSPKPSKSRPAPLKSRPLTPNLQFSPHSPISPKTFSLPASPISPKSFSRPLSPLKSPINPSKLLRPGYTRHQTTPVVNPSSTRSTIVDNEKIRKMQKLEAIIAETEANNKNTPKNTRPSKIRAFKSAKKSTTIDTSPASAIPVPATINSVKRNITTASSSDTTLTNMIGGNDGDEVKTRKMSSQSEIIIRNSANSDTIHFNPKENTGQSLVGGDGVIRVTLTPAVCR</sequence>